<dbReference type="InterPro" id="IPR036390">
    <property type="entry name" value="WH_DNA-bd_sf"/>
</dbReference>
<keyword evidence="2" id="KW-0663">Pyridoxal phosphate</keyword>
<dbReference type="PANTHER" id="PTHR46577:SF1">
    <property type="entry name" value="HTH-TYPE TRANSCRIPTIONAL REGULATORY PROTEIN GABR"/>
    <property type="match status" value="1"/>
</dbReference>
<dbReference type="EMBL" id="LACC01000002">
    <property type="protein sequence ID" value="KJZ50624.1"/>
    <property type="molecule type" value="Genomic_DNA"/>
</dbReference>
<evidence type="ECO:0000256" key="1">
    <source>
        <dbReference type="ARBA" id="ARBA00005384"/>
    </source>
</evidence>
<evidence type="ECO:0000256" key="4">
    <source>
        <dbReference type="ARBA" id="ARBA00023125"/>
    </source>
</evidence>
<feature type="domain" description="HTH gntR-type" evidence="6">
    <location>
        <begin position="20"/>
        <end position="88"/>
    </location>
</feature>
<dbReference type="InterPro" id="IPR000524">
    <property type="entry name" value="Tscrpt_reg_HTH_GntR"/>
</dbReference>
<dbReference type="InterPro" id="IPR015424">
    <property type="entry name" value="PyrdxlP-dep_Trfase"/>
</dbReference>
<keyword evidence="4" id="KW-0238">DNA-binding</keyword>
<dbReference type="AlphaFoldDB" id="A0A0F4U2N2"/>
<evidence type="ECO:0000256" key="5">
    <source>
        <dbReference type="ARBA" id="ARBA00023163"/>
    </source>
</evidence>
<dbReference type="InterPro" id="IPR051446">
    <property type="entry name" value="HTH_trans_reg/aminotransferase"/>
</dbReference>
<dbReference type="SUPFAM" id="SSF53383">
    <property type="entry name" value="PLP-dependent transferases"/>
    <property type="match status" value="1"/>
</dbReference>
<protein>
    <submittedName>
        <fullName evidence="7">Transcriptional regulator</fullName>
    </submittedName>
</protein>
<name>A0A0F4U2N2_PSEFL</name>
<evidence type="ECO:0000256" key="2">
    <source>
        <dbReference type="ARBA" id="ARBA00022898"/>
    </source>
</evidence>
<accession>A0A0F4U2N2</accession>
<dbReference type="InterPro" id="IPR036388">
    <property type="entry name" value="WH-like_DNA-bd_sf"/>
</dbReference>
<dbReference type="PROSITE" id="PS50949">
    <property type="entry name" value="HTH_GNTR"/>
    <property type="match status" value="1"/>
</dbReference>
<dbReference type="PRINTS" id="PR00035">
    <property type="entry name" value="HTHGNTR"/>
</dbReference>
<dbReference type="InterPro" id="IPR015421">
    <property type="entry name" value="PyrdxlP-dep_Trfase_major"/>
</dbReference>
<dbReference type="OrthoDB" id="9808770at2"/>
<dbReference type="RefSeq" id="WP_046037015.1">
    <property type="nucleotide sequence ID" value="NZ_LACC01000002.1"/>
</dbReference>
<dbReference type="PATRIC" id="fig|294.132.peg.1994"/>
<keyword evidence="5" id="KW-0804">Transcription</keyword>
<evidence type="ECO:0000313" key="8">
    <source>
        <dbReference type="Proteomes" id="UP000033588"/>
    </source>
</evidence>
<dbReference type="GO" id="GO:0003677">
    <property type="term" value="F:DNA binding"/>
    <property type="evidence" value="ECO:0007669"/>
    <property type="project" value="UniProtKB-KW"/>
</dbReference>
<dbReference type="GO" id="GO:0030170">
    <property type="term" value="F:pyridoxal phosphate binding"/>
    <property type="evidence" value="ECO:0007669"/>
    <property type="project" value="InterPro"/>
</dbReference>
<dbReference type="InterPro" id="IPR004839">
    <property type="entry name" value="Aminotransferase_I/II_large"/>
</dbReference>
<dbReference type="SMART" id="SM00345">
    <property type="entry name" value="HTH_GNTR"/>
    <property type="match status" value="1"/>
</dbReference>
<dbReference type="CDD" id="cd07377">
    <property type="entry name" value="WHTH_GntR"/>
    <property type="match status" value="1"/>
</dbReference>
<dbReference type="Gene3D" id="1.10.10.10">
    <property type="entry name" value="Winged helix-like DNA-binding domain superfamily/Winged helix DNA-binding domain"/>
    <property type="match status" value="1"/>
</dbReference>
<evidence type="ECO:0000313" key="7">
    <source>
        <dbReference type="EMBL" id="KJZ50624.1"/>
    </source>
</evidence>
<proteinExistence type="inferred from homology"/>
<dbReference type="SUPFAM" id="SSF46785">
    <property type="entry name" value="Winged helix' DNA-binding domain"/>
    <property type="match status" value="1"/>
</dbReference>
<gene>
    <name evidence="7" type="ORF">VC35_00085</name>
</gene>
<reference evidence="7 8" key="1">
    <citation type="submission" date="2015-03" db="EMBL/GenBank/DDBJ databases">
        <title>Comparative genomics of Pseudomonas insights into diversity of traits involved in vanlence and defense.</title>
        <authorList>
            <person name="Qin Y."/>
        </authorList>
    </citation>
    <scope>NUCLEOTIDE SEQUENCE [LARGE SCALE GENOMIC DNA]</scope>
    <source>
        <strain evidence="7 8">C8</strain>
    </source>
</reference>
<dbReference type="PANTHER" id="PTHR46577">
    <property type="entry name" value="HTH-TYPE TRANSCRIPTIONAL REGULATORY PROTEIN GABR"/>
    <property type="match status" value="1"/>
</dbReference>
<dbReference type="Pfam" id="PF00155">
    <property type="entry name" value="Aminotran_1_2"/>
    <property type="match status" value="1"/>
</dbReference>
<dbReference type="CDD" id="cd00609">
    <property type="entry name" value="AAT_like"/>
    <property type="match status" value="1"/>
</dbReference>
<comment type="similarity">
    <text evidence="1">In the C-terminal section; belongs to the class-I pyridoxal-phosphate-dependent aminotransferase family.</text>
</comment>
<dbReference type="Gene3D" id="3.40.640.10">
    <property type="entry name" value="Type I PLP-dependent aspartate aminotransferase-like (Major domain)"/>
    <property type="match status" value="1"/>
</dbReference>
<sequence length="502" mass="56133">MKSSAGLLLSGIELDRASSIPLYRQLYLQIRKQILSGRIQGGVRLPSTRTLSKELQLSRISILNAFDQLIAEGFLTSRTGAGTYVGHEWESRGIDDDEHKRQPPRLSDLSQSMLSLRSDHFRGVSYADWATGSPTSFLPSHSAYDAFPQSVWKRLLNRHLHKPTKAMLGYGELQGLLALREAIAEYVFDARGIDCSAEQVVIVSGAQQAFNLLGMLLLNPQDSFWMEDPGHIAARIALQAQGGQVVPLRIDEQGIDVQQGLTLCPDARLVFTTPSRQHPLGVTMSYGRRQELIDWAAQNQSWIIEDDCDSEFRYNGRPLPALYAMDQWARVIYAGTFSKVLFPSLRLGYVILPNALIEPFCTLRAVMDRSPPTLLQAVTADFMREGHFLGHIRRMRALYQARQQALVEHLQKRLGTFFRITPVEAGMHLIAWLPAHLDDDALARELGQHGIHTYPLSDYCVEHVLPPALLIGFASTPEDQAEARVEALAQALDKMGYLQPAT</sequence>
<dbReference type="GO" id="GO:0003700">
    <property type="term" value="F:DNA-binding transcription factor activity"/>
    <property type="evidence" value="ECO:0007669"/>
    <property type="project" value="InterPro"/>
</dbReference>
<dbReference type="Pfam" id="PF00392">
    <property type="entry name" value="GntR"/>
    <property type="match status" value="1"/>
</dbReference>
<dbReference type="Proteomes" id="UP000033588">
    <property type="component" value="Unassembled WGS sequence"/>
</dbReference>
<keyword evidence="3" id="KW-0805">Transcription regulation</keyword>
<evidence type="ECO:0000259" key="6">
    <source>
        <dbReference type="PROSITE" id="PS50949"/>
    </source>
</evidence>
<organism evidence="7 8">
    <name type="scientific">Pseudomonas fluorescens</name>
    <dbReference type="NCBI Taxonomy" id="294"/>
    <lineage>
        <taxon>Bacteria</taxon>
        <taxon>Pseudomonadati</taxon>
        <taxon>Pseudomonadota</taxon>
        <taxon>Gammaproteobacteria</taxon>
        <taxon>Pseudomonadales</taxon>
        <taxon>Pseudomonadaceae</taxon>
        <taxon>Pseudomonas</taxon>
    </lineage>
</organism>
<comment type="caution">
    <text evidence="7">The sequence shown here is derived from an EMBL/GenBank/DDBJ whole genome shotgun (WGS) entry which is preliminary data.</text>
</comment>
<evidence type="ECO:0000256" key="3">
    <source>
        <dbReference type="ARBA" id="ARBA00023015"/>
    </source>
</evidence>